<feature type="region of interest" description="Disordered" evidence="1">
    <location>
        <begin position="713"/>
        <end position="744"/>
    </location>
</feature>
<feature type="domain" description="Spermatogenesis-associated protein 20-like TRX" evidence="2">
    <location>
        <begin position="8"/>
        <end position="171"/>
    </location>
</feature>
<dbReference type="PIRSF" id="PIRSF006402">
    <property type="entry name" value="UCP006402_thioredoxin"/>
    <property type="match status" value="1"/>
</dbReference>
<dbReference type="InterPro" id="IPR012341">
    <property type="entry name" value="6hp_glycosidase-like_sf"/>
</dbReference>
<feature type="compositionally biased region" description="Low complexity" evidence="1">
    <location>
        <begin position="717"/>
        <end position="727"/>
    </location>
</feature>
<evidence type="ECO:0000313" key="4">
    <source>
        <dbReference type="Proteomes" id="UP000546257"/>
    </source>
</evidence>
<sequence>MDDPLSRNRLDEEASPYLRQHADNPVHWQPWDDAALAAARETDRPIFLSVGYAACHWCHVMAEESFADEEVAAVLNDSFVPIKVDREERPDLDRVYQTICGLVTGGGGWPLSVWLTPEGKPFYVGTYFPKTEDPKRGNVPGFLDVCRSFAASWESDREEIENRAGQWTDALRDRLESTPTSGGKTADTDGDADGSEDVGADILGNVATAAIRATDREHGGFGSGGPKFPQPWRIDALLRASAATDSDDALPAATASLDAMAAGGVYDQIGGGFHRYATDREWTVPHFEKMLYDNGELLALYAAAYRRTGRDRYARIMRETANFLRRELRHAEGGLFSTLDAQSEGEEGKFYVWTPEAVDTAIDDDRTAAIAKDRFGVIDAGNFEGKTVLTVSASIPSLADDYDCPESEIIERLDDARAALFAARSERVRPARDEKILASWNGLAIRGLARAGLVLGDDDQVELAADALSFVREHLWDPETKRLSRRYKGGDVKGTGYLDDHAFLARGALELYGATGDVDHLAFAIELAETIVGAFYDAGARTLYLTPEDGEALVTRPQELQDQSTPSSAGVAASLLLDLDAFSPSSEFADVADAVLDTHADRIRGRPLEHTSLGLAAHKRAHGSTEVVVTTDSDGAGFPESIRASLASTYVPDAVLAPRPPTEAGLDVWLDTLGLDEAPPIWRGRTERDDEPTVYVCEGRACLPPSHSVPDALSWFESGEGPSADGSAGSGGDLDVDDLPFDSD</sequence>
<dbReference type="Proteomes" id="UP000546257">
    <property type="component" value="Unassembled WGS sequence"/>
</dbReference>
<evidence type="ECO:0000259" key="2">
    <source>
        <dbReference type="Pfam" id="PF03190"/>
    </source>
</evidence>
<feature type="region of interest" description="Disordered" evidence="1">
    <location>
        <begin position="175"/>
        <end position="199"/>
    </location>
</feature>
<dbReference type="Gene3D" id="3.40.30.10">
    <property type="entry name" value="Glutaredoxin"/>
    <property type="match status" value="1"/>
</dbReference>
<organism evidence="3 4">
    <name type="scientific">Halobellus ruber</name>
    <dbReference type="NCBI Taxonomy" id="2761102"/>
    <lineage>
        <taxon>Archaea</taxon>
        <taxon>Methanobacteriati</taxon>
        <taxon>Methanobacteriota</taxon>
        <taxon>Stenosarchaea group</taxon>
        <taxon>Halobacteria</taxon>
        <taxon>Halobacteriales</taxon>
        <taxon>Haloferacaceae</taxon>
        <taxon>Halobellus</taxon>
    </lineage>
</organism>
<dbReference type="InterPro" id="IPR008928">
    <property type="entry name" value="6-hairpin_glycosidase_sf"/>
</dbReference>
<comment type="caution">
    <text evidence="3">The sequence shown here is derived from an EMBL/GenBank/DDBJ whole genome shotgun (WGS) entry which is preliminary data.</text>
</comment>
<dbReference type="EMBL" id="JACKXD010000001">
    <property type="protein sequence ID" value="MBB6645603.1"/>
    <property type="molecule type" value="Genomic_DNA"/>
</dbReference>
<name>A0A7J9SGS9_9EURY</name>
<dbReference type="Gene3D" id="1.50.10.10">
    <property type="match status" value="2"/>
</dbReference>
<protein>
    <submittedName>
        <fullName evidence="3">Thioredoxin domain-containing protein</fullName>
    </submittedName>
</protein>
<dbReference type="AlphaFoldDB" id="A0A7J9SGS9"/>
<dbReference type="RefSeq" id="WP_185191944.1">
    <property type="nucleotide sequence ID" value="NZ_JACKXD010000001.1"/>
</dbReference>
<dbReference type="SUPFAM" id="SSF48208">
    <property type="entry name" value="Six-hairpin glycosidases"/>
    <property type="match status" value="1"/>
</dbReference>
<dbReference type="InterPro" id="IPR004879">
    <property type="entry name" value="Ssp411-like_TRX"/>
</dbReference>
<dbReference type="SUPFAM" id="SSF52833">
    <property type="entry name" value="Thioredoxin-like"/>
    <property type="match status" value="1"/>
</dbReference>
<dbReference type="CDD" id="cd02955">
    <property type="entry name" value="SSP411"/>
    <property type="match status" value="1"/>
</dbReference>
<dbReference type="PANTHER" id="PTHR42899">
    <property type="entry name" value="SPERMATOGENESIS-ASSOCIATED PROTEIN 20"/>
    <property type="match status" value="1"/>
</dbReference>
<reference evidence="3 4" key="1">
    <citation type="submission" date="2020-08" db="EMBL/GenBank/DDBJ databases">
        <authorList>
            <person name="Seo M.-J."/>
        </authorList>
    </citation>
    <scope>NUCLEOTIDE SEQUENCE [LARGE SCALE GENOMIC DNA]</scope>
    <source>
        <strain evidence="3 4">MBLA0160</strain>
    </source>
</reference>
<dbReference type="PANTHER" id="PTHR42899:SF1">
    <property type="entry name" value="SPERMATOGENESIS-ASSOCIATED PROTEIN 20"/>
    <property type="match status" value="1"/>
</dbReference>
<dbReference type="InterPro" id="IPR024705">
    <property type="entry name" value="Ssp411"/>
</dbReference>
<evidence type="ECO:0000313" key="3">
    <source>
        <dbReference type="EMBL" id="MBB6645603.1"/>
    </source>
</evidence>
<feature type="compositionally biased region" description="Acidic residues" evidence="1">
    <location>
        <begin position="188"/>
        <end position="199"/>
    </location>
</feature>
<gene>
    <name evidence="3" type="ORF">H5V44_04720</name>
</gene>
<dbReference type="Pfam" id="PF03190">
    <property type="entry name" value="Thioredox_DsbH"/>
    <property type="match status" value="1"/>
</dbReference>
<proteinExistence type="predicted"/>
<dbReference type="InterPro" id="IPR036249">
    <property type="entry name" value="Thioredoxin-like_sf"/>
</dbReference>
<dbReference type="GO" id="GO:0005975">
    <property type="term" value="P:carbohydrate metabolic process"/>
    <property type="evidence" value="ECO:0007669"/>
    <property type="project" value="InterPro"/>
</dbReference>
<keyword evidence="4" id="KW-1185">Reference proteome</keyword>
<accession>A0A7J9SGS9</accession>
<evidence type="ECO:0000256" key="1">
    <source>
        <dbReference type="SAM" id="MobiDB-lite"/>
    </source>
</evidence>
<feature type="compositionally biased region" description="Acidic residues" evidence="1">
    <location>
        <begin position="734"/>
        <end position="744"/>
    </location>
</feature>